<evidence type="ECO:0000313" key="7">
    <source>
        <dbReference type="Proteomes" id="UP000217895"/>
    </source>
</evidence>
<sequence length="262" mass="29922">MISPPLRIVQVTDLHLFAESDRCLLGMPTLRSLNALITQLRQLRPRPDLLLLTGDLSQDGSADSYAHVQHLFAPLEIPTYWLPGNHDDIEVMQRSLTQFHAEKSFRCSNWQFILLNSQDPGCVHGRLSKESLQWLDHQLAENLDAPTLVSLHHPPFTVNSTWLDTSTLQNSAELLKVLDRYPQVKLVVFGHIHQEFQHQRKAVTYLGTPSTCIQFARESDEFALGKEDPGFRLIELHSDGTWQSQVKRVEFSYQRDLAATGY</sequence>
<dbReference type="InterPro" id="IPR026575">
    <property type="entry name" value="GpdQ/CpdA-like"/>
</dbReference>
<keyword evidence="1" id="KW-0479">Metal-binding</keyword>
<name>A0A1Z4JKD5_LEPBY</name>
<evidence type="ECO:0000256" key="2">
    <source>
        <dbReference type="ARBA" id="ARBA00022801"/>
    </source>
</evidence>
<dbReference type="GO" id="GO:0046872">
    <property type="term" value="F:metal ion binding"/>
    <property type="evidence" value="ECO:0007669"/>
    <property type="project" value="UniProtKB-KW"/>
</dbReference>
<dbReference type="GO" id="GO:0004112">
    <property type="term" value="F:cyclic-nucleotide phosphodiesterase activity"/>
    <property type="evidence" value="ECO:0007669"/>
    <property type="project" value="InterPro"/>
</dbReference>
<dbReference type="EMBL" id="AP018203">
    <property type="protein sequence ID" value="BAY57194.1"/>
    <property type="molecule type" value="Genomic_DNA"/>
</dbReference>
<gene>
    <name evidence="6" type="ORF">NIES2135_40580</name>
</gene>
<proteinExistence type="inferred from homology"/>
<dbReference type="InterPro" id="IPR050884">
    <property type="entry name" value="CNP_phosphodiesterase-III"/>
</dbReference>
<accession>A0A1Z4JKD5</accession>
<dbReference type="InterPro" id="IPR029052">
    <property type="entry name" value="Metallo-depent_PP-like"/>
</dbReference>
<dbReference type="AlphaFoldDB" id="A0A1Z4JKD5"/>
<dbReference type="CDD" id="cd07402">
    <property type="entry name" value="MPP_GpdQ"/>
    <property type="match status" value="1"/>
</dbReference>
<evidence type="ECO:0000259" key="5">
    <source>
        <dbReference type="Pfam" id="PF00149"/>
    </source>
</evidence>
<feature type="domain" description="Calcineurin-like phosphoesterase" evidence="5">
    <location>
        <begin position="6"/>
        <end position="194"/>
    </location>
</feature>
<dbReference type="InterPro" id="IPR004843">
    <property type="entry name" value="Calcineurin-like_PHP"/>
</dbReference>
<evidence type="ECO:0000256" key="4">
    <source>
        <dbReference type="ARBA" id="ARBA00025742"/>
    </source>
</evidence>
<keyword evidence="3" id="KW-0408">Iron</keyword>
<evidence type="ECO:0000313" key="6">
    <source>
        <dbReference type="EMBL" id="BAY57194.1"/>
    </source>
</evidence>
<dbReference type="PANTHER" id="PTHR42988:SF2">
    <property type="entry name" value="CYCLIC NUCLEOTIDE PHOSPHODIESTERASE CBUA0032-RELATED"/>
    <property type="match status" value="1"/>
</dbReference>
<dbReference type="SUPFAM" id="SSF56300">
    <property type="entry name" value="Metallo-dependent phosphatases"/>
    <property type="match status" value="1"/>
</dbReference>
<dbReference type="PANTHER" id="PTHR42988">
    <property type="entry name" value="PHOSPHOHYDROLASE"/>
    <property type="match status" value="1"/>
</dbReference>
<evidence type="ECO:0000256" key="1">
    <source>
        <dbReference type="ARBA" id="ARBA00022723"/>
    </source>
</evidence>
<protein>
    <submittedName>
        <fullName evidence="6">Metallophosphoesterase</fullName>
    </submittedName>
</protein>
<dbReference type="Gene3D" id="3.60.21.10">
    <property type="match status" value="1"/>
</dbReference>
<dbReference type="Proteomes" id="UP000217895">
    <property type="component" value="Chromosome"/>
</dbReference>
<reference evidence="6 7" key="1">
    <citation type="submission" date="2017-06" db="EMBL/GenBank/DDBJ databases">
        <title>Genome sequencing of cyanobaciteial culture collection at National Institute for Environmental Studies (NIES).</title>
        <authorList>
            <person name="Hirose Y."/>
            <person name="Shimura Y."/>
            <person name="Fujisawa T."/>
            <person name="Nakamura Y."/>
            <person name="Kawachi M."/>
        </authorList>
    </citation>
    <scope>NUCLEOTIDE SEQUENCE [LARGE SCALE GENOMIC DNA]</scope>
    <source>
        <strain evidence="6 7">NIES-2135</strain>
    </source>
</reference>
<comment type="similarity">
    <text evidence="4">Belongs to the cyclic nucleotide phosphodiesterase class-III family.</text>
</comment>
<dbReference type="Pfam" id="PF00149">
    <property type="entry name" value="Metallophos"/>
    <property type="match status" value="1"/>
</dbReference>
<keyword evidence="2" id="KW-0378">Hydrolase</keyword>
<evidence type="ECO:0000256" key="3">
    <source>
        <dbReference type="ARBA" id="ARBA00023004"/>
    </source>
</evidence>
<keyword evidence="7" id="KW-1185">Reference proteome</keyword>
<dbReference type="NCBIfam" id="NF008359">
    <property type="entry name" value="PRK11148.1"/>
    <property type="match status" value="1"/>
</dbReference>
<organism evidence="6 7">
    <name type="scientific">Leptolyngbya boryana NIES-2135</name>
    <dbReference type="NCBI Taxonomy" id="1973484"/>
    <lineage>
        <taxon>Bacteria</taxon>
        <taxon>Bacillati</taxon>
        <taxon>Cyanobacteriota</taxon>
        <taxon>Cyanophyceae</taxon>
        <taxon>Leptolyngbyales</taxon>
        <taxon>Leptolyngbyaceae</taxon>
        <taxon>Leptolyngbya group</taxon>
        <taxon>Leptolyngbya</taxon>
    </lineage>
</organism>